<accession>A0A7W4W2N4</accession>
<name>A0A7W4W2N4_9GAMM</name>
<evidence type="ECO:0000313" key="2">
    <source>
        <dbReference type="EMBL" id="MBB3046200.1"/>
    </source>
</evidence>
<keyword evidence="1" id="KW-1133">Transmembrane helix</keyword>
<evidence type="ECO:0000313" key="3">
    <source>
        <dbReference type="Proteomes" id="UP000537130"/>
    </source>
</evidence>
<dbReference type="EMBL" id="JACHWY010000001">
    <property type="protein sequence ID" value="MBB3046200.1"/>
    <property type="molecule type" value="Genomic_DNA"/>
</dbReference>
<dbReference type="AlphaFoldDB" id="A0A7W4W2N4"/>
<organism evidence="2 3">
    <name type="scientific">Litorivivens lipolytica</name>
    <dbReference type="NCBI Taxonomy" id="1524264"/>
    <lineage>
        <taxon>Bacteria</taxon>
        <taxon>Pseudomonadati</taxon>
        <taxon>Pseudomonadota</taxon>
        <taxon>Gammaproteobacteria</taxon>
        <taxon>Litorivivens</taxon>
    </lineage>
</organism>
<feature type="transmembrane region" description="Helical" evidence="1">
    <location>
        <begin position="121"/>
        <end position="141"/>
    </location>
</feature>
<proteinExistence type="predicted"/>
<evidence type="ECO:0000256" key="1">
    <source>
        <dbReference type="SAM" id="Phobius"/>
    </source>
</evidence>
<reference evidence="2 3" key="1">
    <citation type="submission" date="2020-08" db="EMBL/GenBank/DDBJ databases">
        <title>Genomic Encyclopedia of Type Strains, Phase III (KMG-III): the genomes of soil and plant-associated and newly described type strains.</title>
        <authorList>
            <person name="Whitman W."/>
        </authorList>
    </citation>
    <scope>NUCLEOTIDE SEQUENCE [LARGE SCALE GENOMIC DNA]</scope>
    <source>
        <strain evidence="2 3">CECT 8654</strain>
    </source>
</reference>
<comment type="caution">
    <text evidence="2">The sequence shown here is derived from an EMBL/GenBank/DDBJ whole genome shotgun (WGS) entry which is preliminary data.</text>
</comment>
<keyword evidence="3" id="KW-1185">Reference proteome</keyword>
<feature type="transmembrane region" description="Helical" evidence="1">
    <location>
        <begin position="168"/>
        <end position="185"/>
    </location>
</feature>
<feature type="transmembrane region" description="Helical" evidence="1">
    <location>
        <begin position="35"/>
        <end position="57"/>
    </location>
</feature>
<gene>
    <name evidence="2" type="ORF">FHR99_000436</name>
</gene>
<sequence>MDMTPGLIISALHWAALLSLLLCRRPALSSRLMMVYGLSLLFLCIPIAGLAPVFYLRGVFGEFSLTSTLVLIGLAFCRVTRSESIHLPQSELKWLAGLMALVALWFYPMSLGAGIVDPYQWGYQPNLLAIAAIAVGVLAWAKGHNLIVAVLSLDLIAFQFGLLESNNLWDYLIDPFAAITALVYATSTLRAQWRAAAGQPQHHKHQPIADDGRVVQIKGHILSREQHVVAGENNPAGEKHGYGYTEPGVLGATATAKKAK</sequence>
<feature type="transmembrane region" description="Helical" evidence="1">
    <location>
        <begin position="92"/>
        <end position="109"/>
    </location>
</feature>
<feature type="transmembrane region" description="Helical" evidence="1">
    <location>
        <begin position="6"/>
        <end position="23"/>
    </location>
</feature>
<keyword evidence="1" id="KW-0472">Membrane</keyword>
<keyword evidence="1" id="KW-0812">Transmembrane</keyword>
<protein>
    <submittedName>
        <fullName evidence="2">Uncharacterized protein</fullName>
    </submittedName>
</protein>
<dbReference type="Proteomes" id="UP000537130">
    <property type="component" value="Unassembled WGS sequence"/>
</dbReference>